<evidence type="ECO:0000256" key="8">
    <source>
        <dbReference type="ARBA" id="ARBA00023128"/>
    </source>
</evidence>
<evidence type="ECO:0000256" key="6">
    <source>
        <dbReference type="ARBA" id="ARBA00022792"/>
    </source>
</evidence>
<evidence type="ECO:0000256" key="10">
    <source>
        <dbReference type="PIRNR" id="PIRNR005514"/>
    </source>
</evidence>
<dbReference type="GO" id="GO:0045259">
    <property type="term" value="C:proton-transporting ATP synthase complex"/>
    <property type="evidence" value="ECO:0007669"/>
    <property type="project" value="UniProtKB-KW"/>
</dbReference>
<evidence type="ECO:0000313" key="12">
    <source>
        <dbReference type="Proteomes" id="UP000466442"/>
    </source>
</evidence>
<sequence length="169" mass="19225">MASKRPVLKAIEWAKLAERVPEGQKPKLASFRAKSDGYLRRVMANPEQAPKIDWAYYKKWVPIPGMVDTFQKQYESLQIPIPADTLTSSIDAQESQVKDAIAKFKSESNARIKSFKEEADRIAALLPYEQMTMEDFAEAHPELALDRTPRPTNKLFVRLLCAEVSYCCS</sequence>
<evidence type="ECO:0000256" key="1">
    <source>
        <dbReference type="ARBA" id="ARBA00004273"/>
    </source>
</evidence>
<keyword evidence="8 10" id="KW-0496">Mitochondrion</keyword>
<dbReference type="EMBL" id="WIXP02000005">
    <property type="protein sequence ID" value="KAF6210977.1"/>
    <property type="molecule type" value="Genomic_DNA"/>
</dbReference>
<comment type="similarity">
    <text evidence="2 10">Belongs to the ATPase d subunit family.</text>
</comment>
<accession>A0A6A4JP99</accession>
<dbReference type="PANTHER" id="PTHR12700">
    <property type="entry name" value="ATP SYNTHASE SUBUNIT D, MITOCHONDRIAL"/>
    <property type="match status" value="1"/>
</dbReference>
<keyword evidence="4" id="KW-0138">CF(0)</keyword>
<evidence type="ECO:0000256" key="3">
    <source>
        <dbReference type="ARBA" id="ARBA00022448"/>
    </source>
</evidence>
<keyword evidence="12" id="KW-1185">Reference proteome</keyword>
<dbReference type="GO" id="GO:0015986">
    <property type="term" value="P:proton motive force-driven ATP synthesis"/>
    <property type="evidence" value="ECO:0007669"/>
    <property type="project" value="UniProtKB-UniRule"/>
</dbReference>
<keyword evidence="3 10" id="KW-0813">Transport</keyword>
<dbReference type="Gene3D" id="6.10.280.70">
    <property type="match status" value="1"/>
</dbReference>
<protein>
    <recommendedName>
        <fullName evidence="10">ATP synthase subunit d, mitochondrial</fullName>
    </recommendedName>
</protein>
<keyword evidence="9 10" id="KW-0472">Membrane</keyword>
<dbReference type="AlphaFoldDB" id="A0A6A4JP99"/>
<comment type="caution">
    <text evidence="11">The sequence shown here is derived from an EMBL/GenBank/DDBJ whole genome shotgun (WGS) entry which is preliminary data.</text>
</comment>
<comment type="subcellular location">
    <subcellularLocation>
        <location evidence="1 10">Mitochondrion inner membrane</location>
    </subcellularLocation>
</comment>
<dbReference type="Pfam" id="PF05873">
    <property type="entry name" value="Mt_ATP-synt_D"/>
    <property type="match status" value="1"/>
</dbReference>
<dbReference type="Proteomes" id="UP000466442">
    <property type="component" value="Linkage Group LG5"/>
</dbReference>
<proteinExistence type="inferred from homology"/>
<evidence type="ECO:0000256" key="7">
    <source>
        <dbReference type="ARBA" id="ARBA00023065"/>
    </source>
</evidence>
<dbReference type="PIRSF" id="PIRSF005514">
    <property type="entry name" value="ATPase_F0_D_mt"/>
    <property type="match status" value="1"/>
</dbReference>
<comment type="function">
    <text evidence="10">Mitochondrial membrane ATP synthase (F(1)F(0) ATP synthase or Complex V) produces ATP from ADP in the presence of a proton gradient across the membrane which is generated by electron transport complexes of the respiratory chain. F-type ATPases consist of two structural domains, F(1) - containing the extramembraneous catalytic core, and F(0) - containing the membrane proton channel, linked together by a central stalk and a peripheral stalk. During catalysis, ATP synthesis in the catalytic domain of F(1) is coupled via a rotary mechanism of the central stalk subunits to proton translocation.</text>
</comment>
<reference evidence="11" key="1">
    <citation type="journal article" date="2021" name="Mol. Ecol. Resour.">
        <title>Apolygus lucorum genome provides insights into omnivorousness and mesophyll feeding.</title>
        <authorList>
            <person name="Liu Y."/>
            <person name="Liu H."/>
            <person name="Wang H."/>
            <person name="Huang T."/>
            <person name="Liu B."/>
            <person name="Yang B."/>
            <person name="Yin L."/>
            <person name="Li B."/>
            <person name="Zhang Y."/>
            <person name="Zhang S."/>
            <person name="Jiang F."/>
            <person name="Zhang X."/>
            <person name="Ren Y."/>
            <person name="Wang B."/>
            <person name="Wang S."/>
            <person name="Lu Y."/>
            <person name="Wu K."/>
            <person name="Fan W."/>
            <person name="Wang G."/>
        </authorList>
    </citation>
    <scope>NUCLEOTIDE SEQUENCE</scope>
    <source>
        <strain evidence="11">12Hb</strain>
    </source>
</reference>
<dbReference type="SUPFAM" id="SSF161065">
    <property type="entry name" value="ATP synthase D chain-like"/>
    <property type="match status" value="1"/>
</dbReference>
<keyword evidence="7 10" id="KW-0406">Ion transport</keyword>
<dbReference type="GO" id="GO:0005743">
    <property type="term" value="C:mitochondrial inner membrane"/>
    <property type="evidence" value="ECO:0007669"/>
    <property type="project" value="UniProtKB-SubCell"/>
</dbReference>
<keyword evidence="6 10" id="KW-0999">Mitochondrion inner membrane</keyword>
<organism evidence="11 12">
    <name type="scientific">Apolygus lucorum</name>
    <name type="common">Small green plant bug</name>
    <name type="synonym">Lygocoris lucorum</name>
    <dbReference type="NCBI Taxonomy" id="248454"/>
    <lineage>
        <taxon>Eukaryota</taxon>
        <taxon>Metazoa</taxon>
        <taxon>Ecdysozoa</taxon>
        <taxon>Arthropoda</taxon>
        <taxon>Hexapoda</taxon>
        <taxon>Insecta</taxon>
        <taxon>Pterygota</taxon>
        <taxon>Neoptera</taxon>
        <taxon>Paraneoptera</taxon>
        <taxon>Hemiptera</taxon>
        <taxon>Heteroptera</taxon>
        <taxon>Panheteroptera</taxon>
        <taxon>Cimicomorpha</taxon>
        <taxon>Miridae</taxon>
        <taxon>Mirini</taxon>
        <taxon>Apolygus</taxon>
    </lineage>
</organism>
<gene>
    <name evidence="11" type="ORF">GE061_014090</name>
</gene>
<dbReference type="InterPro" id="IPR008689">
    <property type="entry name" value="ATP_synth_F0_dsu_mt"/>
</dbReference>
<name>A0A6A4JP99_APOLU</name>
<keyword evidence="5 10" id="KW-0375">Hydrogen ion transport</keyword>
<evidence type="ECO:0000256" key="4">
    <source>
        <dbReference type="ARBA" id="ARBA00022547"/>
    </source>
</evidence>
<evidence type="ECO:0000313" key="11">
    <source>
        <dbReference type="EMBL" id="KAF6210977.1"/>
    </source>
</evidence>
<dbReference type="GO" id="GO:0015078">
    <property type="term" value="F:proton transmembrane transporter activity"/>
    <property type="evidence" value="ECO:0007669"/>
    <property type="project" value="InterPro"/>
</dbReference>
<evidence type="ECO:0000256" key="5">
    <source>
        <dbReference type="ARBA" id="ARBA00022781"/>
    </source>
</evidence>
<evidence type="ECO:0000256" key="9">
    <source>
        <dbReference type="ARBA" id="ARBA00023136"/>
    </source>
</evidence>
<evidence type="ECO:0000256" key="2">
    <source>
        <dbReference type="ARBA" id="ARBA00006842"/>
    </source>
</evidence>
<dbReference type="InterPro" id="IPR036228">
    <property type="entry name" value="ATP_synth_F0_dsu_sf_mt"/>
</dbReference>
<dbReference type="OrthoDB" id="35799at2759"/>